<proteinExistence type="predicted"/>
<accession>A0A398CPC4</accession>
<name>A0A398CPC4_9BACL</name>
<dbReference type="AlphaFoldDB" id="A0A398CPC4"/>
<evidence type="ECO:0000313" key="1">
    <source>
        <dbReference type="EMBL" id="RIE00784.1"/>
    </source>
</evidence>
<evidence type="ECO:0000313" key="2">
    <source>
        <dbReference type="Proteomes" id="UP000266340"/>
    </source>
</evidence>
<dbReference type="Gene3D" id="2.40.50.1020">
    <property type="entry name" value="LytTr DNA-binding domain"/>
    <property type="match status" value="1"/>
</dbReference>
<gene>
    <name evidence="1" type="ORF">D3H35_26705</name>
</gene>
<keyword evidence="2" id="KW-1185">Reference proteome</keyword>
<dbReference type="OrthoDB" id="2613016at2"/>
<dbReference type="EMBL" id="QXJM01000048">
    <property type="protein sequence ID" value="RIE00784.1"/>
    <property type="molecule type" value="Genomic_DNA"/>
</dbReference>
<comment type="caution">
    <text evidence="1">The sequence shown here is derived from an EMBL/GenBank/DDBJ whole genome shotgun (WGS) entry which is preliminary data.</text>
</comment>
<reference evidence="1 2" key="1">
    <citation type="submission" date="2018-09" db="EMBL/GenBank/DDBJ databases">
        <title>Cohnella cavernae sp. nov., isolated from a karst cave.</title>
        <authorList>
            <person name="Zhu H."/>
        </authorList>
    </citation>
    <scope>NUCLEOTIDE SEQUENCE [LARGE SCALE GENOMIC DNA]</scope>
    <source>
        <strain evidence="1 2">K2E09-144</strain>
    </source>
</reference>
<dbReference type="Proteomes" id="UP000266340">
    <property type="component" value="Unassembled WGS sequence"/>
</dbReference>
<dbReference type="RefSeq" id="WP_119152178.1">
    <property type="nucleotide sequence ID" value="NZ_JBHSOV010000011.1"/>
</dbReference>
<protein>
    <submittedName>
        <fullName evidence="1">Uncharacterized protein</fullName>
    </submittedName>
</protein>
<organism evidence="1 2">
    <name type="scientific">Cohnella faecalis</name>
    <dbReference type="NCBI Taxonomy" id="2315694"/>
    <lineage>
        <taxon>Bacteria</taxon>
        <taxon>Bacillati</taxon>
        <taxon>Bacillota</taxon>
        <taxon>Bacilli</taxon>
        <taxon>Bacillales</taxon>
        <taxon>Paenibacillaceae</taxon>
        <taxon>Cohnella</taxon>
    </lineage>
</organism>
<sequence length="111" mass="12739">MMNVALEEKNVYEDFEPRSDTLFFKVGSHGLISFHGRNYNIKKKLSAEERNRLLSDSNFYRVASDCYVNVGKISHIEEDGLHFGNCTKSVSCSKRVQHYVMQMMQGSPRVG</sequence>